<evidence type="ECO:0000256" key="1">
    <source>
        <dbReference type="ARBA" id="ARBA00010939"/>
    </source>
</evidence>
<dbReference type="InterPro" id="IPR004368">
    <property type="entry name" value="TIF_IF1"/>
</dbReference>
<sequence length="73" mass="8348">MAKQKENKIVDGEIMQILPNTMFKVELSDGHEIIGIPSGKMRRGFMRMMPGQKVRVEMTPYDENRGRIVAKLA</sequence>
<comment type="subcellular location">
    <subcellularLocation>
        <location evidence="4">Cytoplasm</location>
    </subcellularLocation>
</comment>
<dbReference type="Gene3D" id="2.40.50.140">
    <property type="entry name" value="Nucleic acid-binding proteins"/>
    <property type="match status" value="1"/>
</dbReference>
<dbReference type="InterPro" id="IPR006196">
    <property type="entry name" value="RNA-binding_domain_S1_IF1"/>
</dbReference>
<keyword evidence="4" id="KW-0699">rRNA-binding</keyword>
<comment type="function">
    <text evidence="4">One of the essential components for the initiation of protein synthesis. Stabilizes the binding of IF-2 and IF-3 on the 30S subunit to which N-formylmethionyl-tRNA(fMet) subsequently binds. Helps modulate mRNA selection, yielding the 30S pre-initiation complex (PIC). Upon addition of the 50S ribosomal subunit IF-1, IF-2 and IF-3 are released leaving the mature 70S translation initiation complex.</text>
</comment>
<dbReference type="EMBL" id="MGGM01000002">
    <property type="protein sequence ID" value="OGM30266.1"/>
    <property type="molecule type" value="Genomic_DNA"/>
</dbReference>
<dbReference type="PANTHER" id="PTHR33370:SF1">
    <property type="entry name" value="TRANSLATION INITIATION FACTOR IF-1, CHLOROPLASTIC"/>
    <property type="match status" value="1"/>
</dbReference>
<name>A0A1F7YSI3_9BACT</name>
<evidence type="ECO:0000259" key="6">
    <source>
        <dbReference type="PROSITE" id="PS50832"/>
    </source>
</evidence>
<dbReference type="SUPFAM" id="SSF50249">
    <property type="entry name" value="Nucleic acid-binding proteins"/>
    <property type="match status" value="1"/>
</dbReference>
<evidence type="ECO:0000256" key="5">
    <source>
        <dbReference type="NCBIfam" id="TIGR00008"/>
    </source>
</evidence>
<evidence type="ECO:0000313" key="7">
    <source>
        <dbReference type="EMBL" id="OGM30266.1"/>
    </source>
</evidence>
<evidence type="ECO:0000256" key="3">
    <source>
        <dbReference type="ARBA" id="ARBA00022917"/>
    </source>
</evidence>
<dbReference type="AlphaFoldDB" id="A0A1F7YSI3"/>
<dbReference type="STRING" id="1802500.A2801_01310"/>
<organism evidence="7 8">
    <name type="scientific">Candidatus Woesebacteria bacterium RIFCSPHIGHO2_01_FULL_41_10</name>
    <dbReference type="NCBI Taxonomy" id="1802500"/>
    <lineage>
        <taxon>Bacteria</taxon>
        <taxon>Candidatus Woeseibacteriota</taxon>
    </lineage>
</organism>
<comment type="similarity">
    <text evidence="1 4">Belongs to the IF-1 family.</text>
</comment>
<keyword evidence="3 4" id="KW-0648">Protein biosynthesis</keyword>
<dbReference type="PANTHER" id="PTHR33370">
    <property type="entry name" value="TRANSLATION INITIATION FACTOR IF-1, CHLOROPLASTIC"/>
    <property type="match status" value="1"/>
</dbReference>
<accession>A0A1F7YSI3</accession>
<keyword evidence="4" id="KW-0694">RNA-binding</keyword>
<evidence type="ECO:0000256" key="4">
    <source>
        <dbReference type="HAMAP-Rule" id="MF_00075"/>
    </source>
</evidence>
<dbReference type="InterPro" id="IPR012340">
    <property type="entry name" value="NA-bd_OB-fold"/>
</dbReference>
<dbReference type="HAMAP" id="MF_00075">
    <property type="entry name" value="IF_1"/>
    <property type="match status" value="1"/>
</dbReference>
<evidence type="ECO:0000256" key="2">
    <source>
        <dbReference type="ARBA" id="ARBA00022540"/>
    </source>
</evidence>
<dbReference type="PROSITE" id="PS50832">
    <property type="entry name" value="S1_IF1_TYPE"/>
    <property type="match status" value="1"/>
</dbReference>
<protein>
    <recommendedName>
        <fullName evidence="4 5">Translation initiation factor IF-1</fullName>
    </recommendedName>
</protein>
<dbReference type="GO" id="GO:0043022">
    <property type="term" value="F:ribosome binding"/>
    <property type="evidence" value="ECO:0007669"/>
    <property type="project" value="UniProtKB-UniRule"/>
</dbReference>
<dbReference type="GO" id="GO:0003743">
    <property type="term" value="F:translation initiation factor activity"/>
    <property type="evidence" value="ECO:0007669"/>
    <property type="project" value="UniProtKB-UniRule"/>
</dbReference>
<proteinExistence type="inferred from homology"/>
<dbReference type="Proteomes" id="UP000177263">
    <property type="component" value="Unassembled WGS sequence"/>
</dbReference>
<feature type="domain" description="S1-like" evidence="6">
    <location>
        <begin position="1"/>
        <end position="73"/>
    </location>
</feature>
<dbReference type="GO" id="GO:0019843">
    <property type="term" value="F:rRNA binding"/>
    <property type="evidence" value="ECO:0007669"/>
    <property type="project" value="UniProtKB-UniRule"/>
</dbReference>
<keyword evidence="4" id="KW-0963">Cytoplasm</keyword>
<dbReference type="NCBIfam" id="TIGR00008">
    <property type="entry name" value="infA"/>
    <property type="match status" value="1"/>
</dbReference>
<comment type="subunit">
    <text evidence="4">Component of the 30S ribosomal translation pre-initiation complex which assembles on the 30S ribosome in the order IF-2 and IF-3, IF-1 and N-formylmethionyl-tRNA(fMet); mRNA recruitment can occur at any time during PIC assembly.</text>
</comment>
<comment type="caution">
    <text evidence="7">The sequence shown here is derived from an EMBL/GenBank/DDBJ whole genome shotgun (WGS) entry which is preliminary data.</text>
</comment>
<gene>
    <name evidence="4" type="primary">infA</name>
    <name evidence="7" type="ORF">A2801_01310</name>
</gene>
<dbReference type="Pfam" id="PF01176">
    <property type="entry name" value="eIF-1a"/>
    <property type="match status" value="1"/>
</dbReference>
<dbReference type="GO" id="GO:0005829">
    <property type="term" value="C:cytosol"/>
    <property type="evidence" value="ECO:0007669"/>
    <property type="project" value="TreeGrafter"/>
</dbReference>
<reference evidence="7 8" key="1">
    <citation type="journal article" date="2016" name="Nat. Commun.">
        <title>Thousands of microbial genomes shed light on interconnected biogeochemical processes in an aquifer system.</title>
        <authorList>
            <person name="Anantharaman K."/>
            <person name="Brown C.T."/>
            <person name="Hug L.A."/>
            <person name="Sharon I."/>
            <person name="Castelle C.J."/>
            <person name="Probst A.J."/>
            <person name="Thomas B.C."/>
            <person name="Singh A."/>
            <person name="Wilkins M.J."/>
            <person name="Karaoz U."/>
            <person name="Brodie E.L."/>
            <person name="Williams K.H."/>
            <person name="Hubbard S.S."/>
            <person name="Banfield J.F."/>
        </authorList>
    </citation>
    <scope>NUCLEOTIDE SEQUENCE [LARGE SCALE GENOMIC DNA]</scope>
</reference>
<keyword evidence="2 4" id="KW-0396">Initiation factor</keyword>
<evidence type="ECO:0000313" key="8">
    <source>
        <dbReference type="Proteomes" id="UP000177263"/>
    </source>
</evidence>